<dbReference type="GO" id="GO:0005634">
    <property type="term" value="C:nucleus"/>
    <property type="evidence" value="ECO:0007669"/>
    <property type="project" value="UniProtKB-SubCell"/>
</dbReference>
<feature type="region of interest" description="Disordered" evidence="7">
    <location>
        <begin position="699"/>
        <end position="732"/>
    </location>
</feature>
<dbReference type="InterPro" id="IPR005635">
    <property type="entry name" value="Inner_centromere_prot_ARK-bd"/>
</dbReference>
<dbReference type="PANTHER" id="PTHR13738">
    <property type="entry name" value="TROPONIN I"/>
    <property type="match status" value="1"/>
</dbReference>
<name>M8AB76_TRIUA</name>
<feature type="region of interest" description="Disordered" evidence="7">
    <location>
        <begin position="435"/>
        <end position="469"/>
    </location>
</feature>
<feature type="compositionally biased region" description="Polar residues" evidence="7">
    <location>
        <begin position="1671"/>
        <end position="1681"/>
    </location>
</feature>
<feature type="compositionally biased region" description="Polar residues" evidence="7">
    <location>
        <begin position="162"/>
        <end position="171"/>
    </location>
</feature>
<feature type="compositionally biased region" description="Basic and acidic residues" evidence="7">
    <location>
        <begin position="1519"/>
        <end position="1578"/>
    </location>
</feature>
<evidence type="ECO:0000256" key="4">
    <source>
        <dbReference type="ARBA" id="ARBA00022490"/>
    </source>
</evidence>
<feature type="compositionally biased region" description="Polar residues" evidence="7">
    <location>
        <begin position="435"/>
        <end position="445"/>
    </location>
</feature>
<dbReference type="STRING" id="4572.M8AB76"/>
<keyword evidence="6" id="KW-0539">Nucleus</keyword>
<dbReference type="InterPro" id="IPR050875">
    <property type="entry name" value="Troponin_I"/>
</dbReference>
<dbReference type="EMBL" id="KD088597">
    <property type="protein sequence ID" value="EMS61955.1"/>
    <property type="molecule type" value="Genomic_DNA"/>
</dbReference>
<dbReference type="OMA" id="QMSPYKD"/>
<feature type="compositionally biased region" description="Polar residues" evidence="7">
    <location>
        <begin position="528"/>
        <end position="537"/>
    </location>
</feature>
<gene>
    <name evidence="9" type="ORF">TRIUR3_12447</name>
</gene>
<feature type="region of interest" description="Disordered" evidence="7">
    <location>
        <begin position="1414"/>
        <end position="1477"/>
    </location>
</feature>
<feature type="compositionally biased region" description="Basic and acidic residues" evidence="7">
    <location>
        <begin position="1631"/>
        <end position="1660"/>
    </location>
</feature>
<evidence type="ECO:0000259" key="8">
    <source>
        <dbReference type="Pfam" id="PF03941"/>
    </source>
</evidence>
<feature type="compositionally biased region" description="Basic and acidic residues" evidence="7">
    <location>
        <begin position="624"/>
        <end position="639"/>
    </location>
</feature>
<feature type="compositionally biased region" description="Basic and acidic residues" evidence="7">
    <location>
        <begin position="151"/>
        <end position="161"/>
    </location>
</feature>
<keyword evidence="5" id="KW-0206">Cytoskeleton</keyword>
<evidence type="ECO:0000256" key="7">
    <source>
        <dbReference type="SAM" id="MobiDB-lite"/>
    </source>
</evidence>
<dbReference type="PANTHER" id="PTHR13738:SF40">
    <property type="entry name" value="INNER CENTROMERE PROTEIN ARK-BINDING DOMAIN-CONTAINING PROTEIN"/>
    <property type="match status" value="1"/>
</dbReference>
<feature type="compositionally biased region" description="Acidic residues" evidence="7">
    <location>
        <begin position="1687"/>
        <end position="1699"/>
    </location>
</feature>
<feature type="region of interest" description="Disordered" evidence="7">
    <location>
        <begin position="607"/>
        <end position="673"/>
    </location>
</feature>
<feature type="compositionally biased region" description="Low complexity" evidence="7">
    <location>
        <begin position="538"/>
        <end position="549"/>
    </location>
</feature>
<dbReference type="CDD" id="cd22249">
    <property type="entry name" value="UDM1_RNF168_RNF169-like"/>
    <property type="match status" value="1"/>
</dbReference>
<feature type="compositionally biased region" description="Basic and acidic residues" evidence="7">
    <location>
        <begin position="909"/>
        <end position="921"/>
    </location>
</feature>
<feature type="compositionally biased region" description="Polar residues" evidence="7">
    <location>
        <begin position="454"/>
        <end position="463"/>
    </location>
</feature>
<dbReference type="Pfam" id="PF03941">
    <property type="entry name" value="INCENP_ARK-bind"/>
    <property type="match status" value="1"/>
</dbReference>
<protein>
    <recommendedName>
        <fullName evidence="8">Inner centromere protein ARK-binding domain-containing protein</fullName>
    </recommendedName>
</protein>
<evidence type="ECO:0000256" key="3">
    <source>
        <dbReference type="ARBA" id="ARBA00010042"/>
    </source>
</evidence>
<evidence type="ECO:0000256" key="1">
    <source>
        <dbReference type="ARBA" id="ARBA00004123"/>
    </source>
</evidence>
<evidence type="ECO:0000256" key="5">
    <source>
        <dbReference type="ARBA" id="ARBA00023212"/>
    </source>
</evidence>
<accession>M8AB76</accession>
<keyword evidence="4" id="KW-0963">Cytoplasm</keyword>
<feature type="compositionally biased region" description="Basic and acidic residues" evidence="7">
    <location>
        <begin position="1465"/>
        <end position="1475"/>
    </location>
</feature>
<evidence type="ECO:0000256" key="2">
    <source>
        <dbReference type="ARBA" id="ARBA00004186"/>
    </source>
</evidence>
<feature type="region of interest" description="Disordered" evidence="7">
    <location>
        <begin position="909"/>
        <end position="936"/>
    </location>
</feature>
<reference evidence="9" key="1">
    <citation type="journal article" date="2013" name="Nature">
        <title>Draft genome of the wheat A-genome progenitor Triticum urartu.</title>
        <authorList>
            <person name="Ling H.Q."/>
            <person name="Zhao S."/>
            <person name="Liu D."/>
            <person name="Wang J."/>
            <person name="Sun H."/>
            <person name="Zhang C."/>
            <person name="Fan H."/>
            <person name="Li D."/>
            <person name="Dong L."/>
            <person name="Tao Y."/>
            <person name="Gao C."/>
            <person name="Wu H."/>
            <person name="Li Y."/>
            <person name="Cui Y."/>
            <person name="Guo X."/>
            <person name="Zheng S."/>
            <person name="Wang B."/>
            <person name="Yu K."/>
            <person name="Liang Q."/>
            <person name="Yang W."/>
            <person name="Lou X."/>
            <person name="Chen J."/>
            <person name="Feng M."/>
            <person name="Jian J."/>
            <person name="Zhang X."/>
            <person name="Luo G."/>
            <person name="Jiang Y."/>
            <person name="Liu J."/>
            <person name="Wang Z."/>
            <person name="Sha Y."/>
            <person name="Zhang B."/>
            <person name="Wu H."/>
            <person name="Tang D."/>
            <person name="Shen Q."/>
            <person name="Xue P."/>
            <person name="Zou S."/>
            <person name="Wang X."/>
            <person name="Liu X."/>
            <person name="Wang F."/>
            <person name="Yang Y."/>
            <person name="An X."/>
            <person name="Dong Z."/>
            <person name="Zhang K."/>
            <person name="Zhang X."/>
            <person name="Luo M.C."/>
            <person name="Dvorak J."/>
            <person name="Tong Y."/>
            <person name="Wang J."/>
            <person name="Yang H."/>
            <person name="Li Z."/>
            <person name="Wang D."/>
            <person name="Zhang A."/>
            <person name="Wang J."/>
        </authorList>
    </citation>
    <scope>NUCLEOTIDE SEQUENCE</scope>
</reference>
<feature type="region of interest" description="Disordered" evidence="7">
    <location>
        <begin position="519"/>
        <end position="575"/>
    </location>
</feature>
<sequence length="1756" mass="193421">MENLFMQVFERRDWVTGQMRQQVDSHAESLACAFLAAGHRPPPWLLPSCAAGPQELNGKPIVPGLLFAGSQITTPATNRTVFQPPAVPSISLRNVVVPDGYAGLDTICDTMDTNQHEVPQQKQVSVDQEIVEANSDVNMFSVVKRSRSRQRHIEDRSREKGQATNSGTSDVMQDRMQRSELATAGSNKTTASLSSKPCGDGENNAGTMASLPGQEKGFYANQDRSTEFVKCSKDGDLGNQGVQLDCSQNQIVSYDNNVKVSVRSSFEVQVTSSVCHALPETYLSVEPKKLQFDGVESVCMNSASEQTMQQPVCALEGANLDLAEAHPLNEDPSSTSYSQVPRSMGRLLLDGVESGYLNPDSAPVKQQQKSALECAILDLTGVHSGKEDQSPTTLLEVPNPTGILLVERDTLHTAEDTERLTRPDSSSHRIITRSSVSFEQQCSDSHVSHPPYSETLQSPTQLGDTIFGAPASSQILPDSLLEEADSEDLSHSPVIEVDNQCSQLESTECPEQLQLQTVEDTERIMRPDSSSDQIITRSSVSSEQQFSDSHVSHPPYSDTLQSPTPLADTSFGVPASSQILPDSLLEEADSEDLSHSPVNDVDKECSHLESAECPEQVQSQTIEDTERMTRPDSSSDRIITRSSVSFEQQCSDSHVSHPPYSETLQSPTPLADTSFGVHASSQILLGSLLEKADSEDLSHLPVNDVDNHGSQLESAECPEQLQPQTSPLGDAYKTSLSPYEIQKNHLSQEQHLLARTSLEFKETDVETPFGHASPVTQNETLNVKAAYDGVNCRSGKLDDVQVKLSALTKACNISVSNKKDECAVPEVMSSASARRTGEMHSTERNSMTSAEDLQQNGTEQKTSFLENAVKENVNSCTAENDKRKFSQPSVQYLLRSAASHEKINLLKSDRSSAACDQKRSVQDGVKGNDSLSSKRRRIRRRSDFDLSRTSCTNSLSLNHQVDIAGPMLTATNFSEKSHPSSPYFSRSSGSCKSMSLASEGGNAASDVYGNGNSSRGRRNATSLLNVVLDNSPTASTSRRALEGRIFKTSQEQKQNKLEVDFLTTTAALPYCSGILSHNEENCTQQEGTCLEGQDLNVTAASVADQEMALETDNLSSPIAILNQENYSGTEPFTQFPSYALDQHGEQASAPNALFHGKLCYGSNVKRGRIYKSYDPKGHLLPGAAISMPVFERFDVPGQFDSPIIGKRSFESLHDSCQLGTISSGPPNKYNTNTASSLHQLLTTMSPRKSRSVMGSFGYGSELDSFFISDDVASCSSNASSRQEINETPLTPSVEKYSLQKISSRCGSGSEHMGSIPELKIFRIDEDNSILEEDEYQDMAPGSVDVNYSCQRSSERTALQDITGLCQNNGNSPSLSMRCMDKGNSIGLSAESVSRELTHHSNIKNDSIKRKYNHPTSVKREGKASRSLHGRLGTTEIISSTNGRHRSEANVDKQGTAELKSRNGRHRSEANVDRQSKPSNIVSNVTSFVPLVKQKLQSTTVCVKKDVKVKALKAAEAAKRLEEKKQKEQEKRKAAAKAERERLKQEKELKQKLEEEQKKKREVDAAAKKRQREEGEKRETMKKRKCMDEARKQQKQPMDKQRGMKDEKDARQKASDNMEPRKNLVDVGKSQVKSDEATEHALRYKANESKDEKGVAVDDRNASFGSDAKENILNSLEESYTMTPYKDSDDEDDDDYDEHEQEARRRRKFVPSWARKENLDNILLSNKTLDPREIFARKLSFNIPEVLSAPVPQRGLR</sequence>
<feature type="compositionally biased region" description="Polar residues" evidence="7">
    <location>
        <begin position="184"/>
        <end position="195"/>
    </location>
</feature>
<organism evidence="9">
    <name type="scientific">Triticum urartu</name>
    <name type="common">Red wild einkorn</name>
    <name type="synonym">Crithodium urartu</name>
    <dbReference type="NCBI Taxonomy" id="4572"/>
    <lineage>
        <taxon>Eukaryota</taxon>
        <taxon>Viridiplantae</taxon>
        <taxon>Streptophyta</taxon>
        <taxon>Embryophyta</taxon>
        <taxon>Tracheophyta</taxon>
        <taxon>Spermatophyta</taxon>
        <taxon>Magnoliopsida</taxon>
        <taxon>Liliopsida</taxon>
        <taxon>Poales</taxon>
        <taxon>Poaceae</taxon>
        <taxon>BOP clade</taxon>
        <taxon>Pooideae</taxon>
        <taxon>Triticodae</taxon>
        <taxon>Triticeae</taxon>
        <taxon>Triticinae</taxon>
        <taxon>Triticum</taxon>
    </lineage>
</organism>
<comment type="similarity">
    <text evidence="3">Belongs to the INCENP family.</text>
</comment>
<feature type="domain" description="Inner centromere protein ARK-binding" evidence="8">
    <location>
        <begin position="1686"/>
        <end position="1744"/>
    </location>
</feature>
<comment type="subcellular location">
    <subcellularLocation>
        <location evidence="2">Cytoplasm</location>
        <location evidence="2">Cytoskeleton</location>
        <location evidence="2">Spindle</location>
    </subcellularLocation>
    <subcellularLocation>
        <location evidence="1">Nucleus</location>
    </subcellularLocation>
</comment>
<dbReference type="eggNOG" id="ENOG502RFS1">
    <property type="taxonomic scope" value="Eukaryota"/>
</dbReference>
<proteinExistence type="inferred from homology"/>
<feature type="region of interest" description="Disordered" evidence="7">
    <location>
        <begin position="1519"/>
        <end position="1705"/>
    </location>
</feature>
<feature type="region of interest" description="Disordered" evidence="7">
    <location>
        <begin position="829"/>
        <end position="851"/>
    </location>
</feature>
<dbReference type="GO" id="GO:0005819">
    <property type="term" value="C:spindle"/>
    <property type="evidence" value="ECO:0007669"/>
    <property type="project" value="UniProtKB-SubCell"/>
</dbReference>
<feature type="compositionally biased region" description="Basic and acidic residues" evidence="7">
    <location>
        <begin position="1585"/>
        <end position="1623"/>
    </location>
</feature>
<feature type="region of interest" description="Disordered" evidence="7">
    <location>
        <begin position="144"/>
        <end position="213"/>
    </location>
</feature>
<evidence type="ECO:0000256" key="6">
    <source>
        <dbReference type="ARBA" id="ARBA00023242"/>
    </source>
</evidence>
<evidence type="ECO:0000313" key="9">
    <source>
        <dbReference type="EMBL" id="EMS61955.1"/>
    </source>
</evidence>